<evidence type="ECO:0000259" key="2">
    <source>
        <dbReference type="Pfam" id="PF14340"/>
    </source>
</evidence>
<gene>
    <name evidence="3" type="ORF">METZ01_LOCUS129551</name>
</gene>
<keyword evidence="1" id="KW-0472">Membrane</keyword>
<evidence type="ECO:0000256" key="1">
    <source>
        <dbReference type="SAM" id="Phobius"/>
    </source>
</evidence>
<feature type="transmembrane region" description="Helical" evidence="1">
    <location>
        <begin position="90"/>
        <end position="111"/>
    </location>
</feature>
<accession>A0A381YJU0</accession>
<dbReference type="InterPro" id="IPR025508">
    <property type="entry name" value="DUF4395"/>
</dbReference>
<organism evidence="3">
    <name type="scientific">marine metagenome</name>
    <dbReference type="NCBI Taxonomy" id="408172"/>
    <lineage>
        <taxon>unclassified sequences</taxon>
        <taxon>metagenomes</taxon>
        <taxon>ecological metagenomes</taxon>
    </lineage>
</organism>
<feature type="transmembrane region" description="Helical" evidence="1">
    <location>
        <begin position="20"/>
        <end position="37"/>
    </location>
</feature>
<proteinExistence type="predicted"/>
<reference evidence="3" key="1">
    <citation type="submission" date="2018-05" db="EMBL/GenBank/DDBJ databases">
        <authorList>
            <person name="Lanie J.A."/>
            <person name="Ng W.-L."/>
            <person name="Kazmierczak K.M."/>
            <person name="Andrzejewski T.M."/>
            <person name="Davidsen T.M."/>
            <person name="Wayne K.J."/>
            <person name="Tettelin H."/>
            <person name="Glass J.I."/>
            <person name="Rusch D."/>
            <person name="Podicherti R."/>
            <person name="Tsui H.-C.T."/>
            <person name="Winkler M.E."/>
        </authorList>
    </citation>
    <scope>NUCLEOTIDE SEQUENCE</scope>
</reference>
<dbReference type="Pfam" id="PF14340">
    <property type="entry name" value="DUF4395"/>
    <property type="match status" value="1"/>
</dbReference>
<feature type="transmembrane region" description="Helical" evidence="1">
    <location>
        <begin position="117"/>
        <end position="141"/>
    </location>
</feature>
<evidence type="ECO:0000313" key="3">
    <source>
        <dbReference type="EMBL" id="SVA76697.1"/>
    </source>
</evidence>
<dbReference type="AlphaFoldDB" id="A0A381YJU0"/>
<feature type="domain" description="DUF4395" evidence="2">
    <location>
        <begin position="16"/>
        <end position="146"/>
    </location>
</feature>
<sequence length="166" mass="17313">MTATDPHSVFSFPHPVDEVSARLVATGVVLQAILFLATRWDVLLVTLAYGFVARVLAGPTLSPLGRVVTGVVRPRLPIEPREVPGPPKRFAQGIGAVLAGCAAVAAIGFGADALATVLLVALVVAASLEAFVGFCLGCWIFRLLMRTGAVPASTCEACDDIWSRSS</sequence>
<keyword evidence="1" id="KW-1133">Transmembrane helix</keyword>
<protein>
    <recommendedName>
        <fullName evidence="2">DUF4395 domain-containing protein</fullName>
    </recommendedName>
</protein>
<keyword evidence="1" id="KW-0812">Transmembrane</keyword>
<dbReference type="EMBL" id="UINC01018290">
    <property type="protein sequence ID" value="SVA76697.1"/>
    <property type="molecule type" value="Genomic_DNA"/>
</dbReference>
<name>A0A381YJU0_9ZZZZ</name>